<feature type="compositionally biased region" description="Pro residues" evidence="17">
    <location>
        <begin position="165"/>
        <end position="175"/>
    </location>
</feature>
<evidence type="ECO:0000256" key="5">
    <source>
        <dbReference type="ARBA" id="ARBA00022553"/>
    </source>
</evidence>
<keyword evidence="12 18" id="KW-0472">Membrane</keyword>
<evidence type="ECO:0000256" key="10">
    <source>
        <dbReference type="ARBA" id="ARBA00022840"/>
    </source>
</evidence>
<evidence type="ECO:0000256" key="3">
    <source>
        <dbReference type="ARBA" id="ARBA00022475"/>
    </source>
</evidence>
<keyword evidence="10 16" id="KW-0067">ATP-binding</keyword>
<evidence type="ECO:0000256" key="7">
    <source>
        <dbReference type="ARBA" id="ARBA00022692"/>
    </source>
</evidence>
<dbReference type="FunFam" id="3.30.200.20:FF:000207">
    <property type="entry name" value="proline-rich receptor-like protein kinase PERK1"/>
    <property type="match status" value="1"/>
</dbReference>
<dbReference type="PANTHER" id="PTHR47982">
    <property type="entry name" value="PROLINE-RICH RECEPTOR-LIKE PROTEIN KINASE PERK4"/>
    <property type="match status" value="1"/>
</dbReference>
<evidence type="ECO:0000256" key="18">
    <source>
        <dbReference type="SAM" id="Phobius"/>
    </source>
</evidence>
<evidence type="ECO:0000256" key="4">
    <source>
        <dbReference type="ARBA" id="ARBA00022527"/>
    </source>
</evidence>
<dbReference type="PROSITE" id="PS50011">
    <property type="entry name" value="PROTEIN_KINASE_DOM"/>
    <property type="match status" value="1"/>
</dbReference>
<evidence type="ECO:0000256" key="2">
    <source>
        <dbReference type="ARBA" id="ARBA00012513"/>
    </source>
</evidence>
<dbReference type="Gene3D" id="1.10.510.10">
    <property type="entry name" value="Transferase(Phosphotransferase) domain 1"/>
    <property type="match status" value="1"/>
</dbReference>
<keyword evidence="7 18" id="KW-0812">Transmembrane</keyword>
<evidence type="ECO:0000256" key="15">
    <source>
        <dbReference type="ARBA" id="ARBA00048679"/>
    </source>
</evidence>
<evidence type="ECO:0000256" key="8">
    <source>
        <dbReference type="ARBA" id="ARBA00022741"/>
    </source>
</evidence>
<sequence length="643" mass="68472">MSSSAPSPSSPPQPAPSTPSATPPATPSAPPPATPSVPPPSATPSSPPPPATPSSPPPPATSSSPPPSTPSSSPPPPATPSTSPPSTSPPPPPSTSPSPPSRSSPPPPPESIRNSPPSSSSSSSGISTGVVVGIAVGAVALLLVLSVLCICCRKKKRRRDEEYYAPPPPPQQPPRGPKDDAYGGPPLQWQHNVPPPQDHVVSMMPPKPSPAAYVAQPPPPPPPAPFISSSGGSGSNYSGGEPLPPPSPGIALGFSKSTFTYEELARATDGFSDANLLGQGGFGYVHRGILPNGKEVAVKQLKAGSGQGEREFHAEVEIISRVHHKHLVSLVGYCTTGSQRLLVYEFVPNNTLEFHLHGRGRPTMDWSTRLRIALGSAKGLAYLHEDCHPKIIHRDIKAANILLDFKFEAKVADFGLAKFSSDVNTHVSTRVMGTFGYLAPEYASSGKLTDKSDVFSYGVMLLELITGRRPVDKTQTFMEDSLVDWARPLLVRALDEDDFDSLIDPRLQNDYDPNEMERMVACAAACTRHSAKRRPRMSQVVRALEGDVSLADLNEGIRPGHSTMYSSHESSDYDTTQYKEDMKKFRKMALGTQEYGASSEYSAATSEYGLNPSGSSSEAQSRLTTREMEIRKMKNSQGFNGSS</sequence>
<dbReference type="Pfam" id="PF07714">
    <property type="entry name" value="PK_Tyr_Ser-Thr"/>
    <property type="match status" value="1"/>
</dbReference>
<dbReference type="Gene3D" id="3.30.200.20">
    <property type="entry name" value="Phosphorylase Kinase, domain 1"/>
    <property type="match status" value="1"/>
</dbReference>
<evidence type="ECO:0000256" key="16">
    <source>
        <dbReference type="PROSITE-ProRule" id="PRU10141"/>
    </source>
</evidence>
<evidence type="ECO:0000313" key="21">
    <source>
        <dbReference type="Proteomes" id="UP001386955"/>
    </source>
</evidence>
<feature type="compositionally biased region" description="Pro residues" evidence="17">
    <location>
        <begin position="8"/>
        <end position="110"/>
    </location>
</feature>
<dbReference type="InterPro" id="IPR000719">
    <property type="entry name" value="Prot_kinase_dom"/>
</dbReference>
<evidence type="ECO:0000256" key="11">
    <source>
        <dbReference type="ARBA" id="ARBA00022989"/>
    </source>
</evidence>
<feature type="domain" description="Protein kinase" evidence="19">
    <location>
        <begin position="271"/>
        <end position="550"/>
    </location>
</feature>
<dbReference type="EMBL" id="JAYMYS010000009">
    <property type="protein sequence ID" value="KAK7380000.1"/>
    <property type="molecule type" value="Genomic_DNA"/>
</dbReference>
<accession>A0AAN9RKK2</accession>
<dbReference type="EC" id="2.7.11.1" evidence="2"/>
<dbReference type="PRINTS" id="PR01217">
    <property type="entry name" value="PRICHEXTENSN"/>
</dbReference>
<comment type="catalytic activity">
    <reaction evidence="15">
        <text>L-seryl-[protein] + ATP = O-phospho-L-seryl-[protein] + ADP + H(+)</text>
        <dbReference type="Rhea" id="RHEA:17989"/>
        <dbReference type="Rhea" id="RHEA-COMP:9863"/>
        <dbReference type="Rhea" id="RHEA-COMP:11604"/>
        <dbReference type="ChEBI" id="CHEBI:15378"/>
        <dbReference type="ChEBI" id="CHEBI:29999"/>
        <dbReference type="ChEBI" id="CHEBI:30616"/>
        <dbReference type="ChEBI" id="CHEBI:83421"/>
        <dbReference type="ChEBI" id="CHEBI:456216"/>
        <dbReference type="EC" id="2.7.11.1"/>
    </reaction>
</comment>
<dbReference type="GO" id="GO:0005524">
    <property type="term" value="F:ATP binding"/>
    <property type="evidence" value="ECO:0007669"/>
    <property type="project" value="UniProtKB-UniRule"/>
</dbReference>
<reference evidence="20 21" key="1">
    <citation type="submission" date="2024-01" db="EMBL/GenBank/DDBJ databases">
        <title>The genomes of 5 underutilized Papilionoideae crops provide insights into root nodulation and disease resistanc.</title>
        <authorList>
            <person name="Jiang F."/>
        </authorList>
    </citation>
    <scope>NUCLEOTIDE SEQUENCE [LARGE SCALE GENOMIC DNA]</scope>
    <source>
        <strain evidence="20">DUOXIRENSHENG_FW03</strain>
        <tissue evidence="20">Leaves</tissue>
    </source>
</reference>
<feature type="compositionally biased region" description="Low complexity" evidence="17">
    <location>
        <begin position="598"/>
        <end position="609"/>
    </location>
</feature>
<evidence type="ECO:0000256" key="12">
    <source>
        <dbReference type="ARBA" id="ARBA00023136"/>
    </source>
</evidence>
<keyword evidence="5" id="KW-0597">Phosphoprotein</keyword>
<evidence type="ECO:0000256" key="9">
    <source>
        <dbReference type="ARBA" id="ARBA00022777"/>
    </source>
</evidence>
<comment type="catalytic activity">
    <reaction evidence="14">
        <text>L-threonyl-[protein] + ATP = O-phospho-L-threonyl-[protein] + ADP + H(+)</text>
        <dbReference type="Rhea" id="RHEA:46608"/>
        <dbReference type="Rhea" id="RHEA-COMP:11060"/>
        <dbReference type="Rhea" id="RHEA-COMP:11605"/>
        <dbReference type="ChEBI" id="CHEBI:15378"/>
        <dbReference type="ChEBI" id="CHEBI:30013"/>
        <dbReference type="ChEBI" id="CHEBI:30616"/>
        <dbReference type="ChEBI" id="CHEBI:61977"/>
        <dbReference type="ChEBI" id="CHEBI:456216"/>
        <dbReference type="EC" id="2.7.11.1"/>
    </reaction>
</comment>
<name>A0AAN9RKK2_PSOTE</name>
<feature type="compositionally biased region" description="Low complexity" evidence="17">
    <location>
        <begin position="111"/>
        <end position="126"/>
    </location>
</feature>
<feature type="binding site" evidence="16">
    <location>
        <position position="299"/>
    </location>
    <ligand>
        <name>ATP</name>
        <dbReference type="ChEBI" id="CHEBI:30616"/>
    </ligand>
</feature>
<keyword evidence="4" id="KW-0723">Serine/threonine-protein kinase</keyword>
<gene>
    <name evidence="20" type="ORF">VNO78_32321</name>
</gene>
<organism evidence="20 21">
    <name type="scientific">Psophocarpus tetragonolobus</name>
    <name type="common">Winged bean</name>
    <name type="synonym">Dolichos tetragonolobus</name>
    <dbReference type="NCBI Taxonomy" id="3891"/>
    <lineage>
        <taxon>Eukaryota</taxon>
        <taxon>Viridiplantae</taxon>
        <taxon>Streptophyta</taxon>
        <taxon>Embryophyta</taxon>
        <taxon>Tracheophyta</taxon>
        <taxon>Spermatophyta</taxon>
        <taxon>Magnoliopsida</taxon>
        <taxon>eudicotyledons</taxon>
        <taxon>Gunneridae</taxon>
        <taxon>Pentapetalae</taxon>
        <taxon>rosids</taxon>
        <taxon>fabids</taxon>
        <taxon>Fabales</taxon>
        <taxon>Fabaceae</taxon>
        <taxon>Papilionoideae</taxon>
        <taxon>50 kb inversion clade</taxon>
        <taxon>NPAAA clade</taxon>
        <taxon>indigoferoid/millettioid clade</taxon>
        <taxon>Phaseoleae</taxon>
        <taxon>Psophocarpus</taxon>
    </lineage>
</organism>
<dbReference type="PROSITE" id="PS00107">
    <property type="entry name" value="PROTEIN_KINASE_ATP"/>
    <property type="match status" value="1"/>
</dbReference>
<evidence type="ECO:0000256" key="17">
    <source>
        <dbReference type="SAM" id="MobiDB-lite"/>
    </source>
</evidence>
<dbReference type="InterPro" id="IPR011009">
    <property type="entry name" value="Kinase-like_dom_sf"/>
</dbReference>
<feature type="region of interest" description="Disordered" evidence="17">
    <location>
        <begin position="1"/>
        <end position="126"/>
    </location>
</feature>
<feature type="compositionally biased region" description="Pro residues" evidence="17">
    <location>
        <begin position="216"/>
        <end position="225"/>
    </location>
</feature>
<dbReference type="AlphaFoldDB" id="A0AAN9RKK2"/>
<dbReference type="PROSITE" id="PS00108">
    <property type="entry name" value="PROTEIN_KINASE_ST"/>
    <property type="match status" value="1"/>
</dbReference>
<keyword evidence="3" id="KW-1003">Cell membrane</keyword>
<keyword evidence="8 16" id="KW-0547">Nucleotide-binding</keyword>
<dbReference type="SMART" id="SM00220">
    <property type="entry name" value="S_TKc"/>
    <property type="match status" value="1"/>
</dbReference>
<evidence type="ECO:0000256" key="6">
    <source>
        <dbReference type="ARBA" id="ARBA00022679"/>
    </source>
</evidence>
<comment type="subcellular location">
    <subcellularLocation>
        <location evidence="1">Cell membrane</location>
        <topology evidence="1">Single-pass membrane protein</topology>
    </subcellularLocation>
</comment>
<keyword evidence="9" id="KW-0418">Kinase</keyword>
<dbReference type="GO" id="GO:0005886">
    <property type="term" value="C:plasma membrane"/>
    <property type="evidence" value="ECO:0007669"/>
    <property type="project" value="UniProtKB-SubCell"/>
</dbReference>
<dbReference type="Proteomes" id="UP001386955">
    <property type="component" value="Unassembled WGS sequence"/>
</dbReference>
<evidence type="ECO:0000313" key="20">
    <source>
        <dbReference type="EMBL" id="KAK7380000.1"/>
    </source>
</evidence>
<feature type="compositionally biased region" description="Polar residues" evidence="17">
    <location>
        <begin position="612"/>
        <end position="623"/>
    </location>
</feature>
<feature type="region of interest" description="Disordered" evidence="17">
    <location>
        <begin position="598"/>
        <end position="643"/>
    </location>
</feature>
<feature type="transmembrane region" description="Helical" evidence="18">
    <location>
        <begin position="126"/>
        <end position="151"/>
    </location>
</feature>
<dbReference type="InterPro" id="IPR047117">
    <property type="entry name" value="PERK1-13-like"/>
</dbReference>
<protein>
    <recommendedName>
        <fullName evidence="2">non-specific serine/threonine protein kinase</fullName>
        <ecNumber evidence="2">2.7.11.1</ecNumber>
    </recommendedName>
</protein>
<dbReference type="InterPro" id="IPR001245">
    <property type="entry name" value="Ser-Thr/Tyr_kinase_cat_dom"/>
</dbReference>
<dbReference type="PANTHER" id="PTHR47982:SF35">
    <property type="entry name" value="PROLINE-RICH RECEPTOR-LIKE PROTEIN KINASE PERK1-RELATED"/>
    <property type="match status" value="1"/>
</dbReference>
<evidence type="ECO:0000256" key="13">
    <source>
        <dbReference type="ARBA" id="ARBA00023180"/>
    </source>
</evidence>
<evidence type="ECO:0000256" key="14">
    <source>
        <dbReference type="ARBA" id="ARBA00047899"/>
    </source>
</evidence>
<evidence type="ECO:0000259" key="19">
    <source>
        <dbReference type="PROSITE" id="PS50011"/>
    </source>
</evidence>
<keyword evidence="21" id="KW-1185">Reference proteome</keyword>
<comment type="caution">
    <text evidence="20">The sequence shown here is derived from an EMBL/GenBank/DDBJ whole genome shotgun (WGS) entry which is preliminary data.</text>
</comment>
<feature type="compositionally biased region" description="Low complexity" evidence="17">
    <location>
        <begin position="226"/>
        <end position="241"/>
    </location>
</feature>
<dbReference type="InterPro" id="IPR008271">
    <property type="entry name" value="Ser/Thr_kinase_AS"/>
</dbReference>
<keyword evidence="11 18" id="KW-1133">Transmembrane helix</keyword>
<proteinExistence type="predicted"/>
<dbReference type="InterPro" id="IPR017441">
    <property type="entry name" value="Protein_kinase_ATP_BS"/>
</dbReference>
<evidence type="ECO:0000256" key="1">
    <source>
        <dbReference type="ARBA" id="ARBA00004162"/>
    </source>
</evidence>
<dbReference type="FunFam" id="1.10.510.10:FF:000239">
    <property type="entry name" value="Proline-rich receptor-like protein kinase PERK1"/>
    <property type="match status" value="1"/>
</dbReference>
<keyword evidence="6" id="KW-0808">Transferase</keyword>
<feature type="region of interest" description="Disordered" evidence="17">
    <location>
        <begin position="158"/>
        <end position="245"/>
    </location>
</feature>
<dbReference type="GO" id="GO:0004674">
    <property type="term" value="F:protein serine/threonine kinase activity"/>
    <property type="evidence" value="ECO:0007669"/>
    <property type="project" value="UniProtKB-KW"/>
</dbReference>
<keyword evidence="13" id="KW-0325">Glycoprotein</keyword>
<dbReference type="SUPFAM" id="SSF56112">
    <property type="entry name" value="Protein kinase-like (PK-like)"/>
    <property type="match status" value="1"/>
</dbReference>